<evidence type="ECO:0000256" key="1">
    <source>
        <dbReference type="ARBA" id="ARBA00022737"/>
    </source>
</evidence>
<dbReference type="PANTHER" id="PTHR24171">
    <property type="entry name" value="ANKYRIN REPEAT DOMAIN-CONTAINING PROTEIN 39-RELATED"/>
    <property type="match status" value="1"/>
</dbReference>
<dbReference type="Gene3D" id="1.25.40.20">
    <property type="entry name" value="Ankyrin repeat-containing domain"/>
    <property type="match status" value="1"/>
</dbReference>
<dbReference type="SUPFAM" id="SSF48403">
    <property type="entry name" value="Ankyrin repeat"/>
    <property type="match status" value="1"/>
</dbReference>
<dbReference type="InterPro" id="IPR036770">
    <property type="entry name" value="Ankyrin_rpt-contain_sf"/>
</dbReference>
<evidence type="ECO:0000256" key="3">
    <source>
        <dbReference type="PROSITE-ProRule" id="PRU00023"/>
    </source>
</evidence>
<dbReference type="PRINTS" id="PR01415">
    <property type="entry name" value="ANKYRIN"/>
</dbReference>
<evidence type="ECO:0000313" key="5">
    <source>
        <dbReference type="EMBL" id="CAD9266289.1"/>
    </source>
</evidence>
<dbReference type="PROSITE" id="PS50088">
    <property type="entry name" value="ANK_REPEAT"/>
    <property type="match status" value="1"/>
</dbReference>
<dbReference type="PANTHER" id="PTHR24171:SF9">
    <property type="entry name" value="ANKYRIN REPEAT DOMAIN-CONTAINING PROTEIN 39"/>
    <property type="match status" value="1"/>
</dbReference>
<keyword evidence="1" id="KW-0677">Repeat</keyword>
<accession>A0A6U4KKI1</accession>
<sequence length="189" mass="18918">MDFLNLAQAVGGDNNLWTAASDGDLTRVQGFLSGGAGLTVDSQDENGYAPLHAAASYGHVELAQWLLAQGAAAGLADGDGDTPLHYCESAAVAELLLAAGAPAAAPNGEGVTPAAQAIEDDREEMIAFWLARGLLTPAQVEEWRQGGMDADGAAGGDGAGGGEGFRIELGTADVDAGGDDGADPARVEP</sequence>
<keyword evidence="2 3" id="KW-0040">ANK repeat</keyword>
<dbReference type="InterPro" id="IPR002110">
    <property type="entry name" value="Ankyrin_rpt"/>
</dbReference>
<proteinExistence type="predicted"/>
<evidence type="ECO:0000256" key="4">
    <source>
        <dbReference type="SAM" id="MobiDB-lite"/>
    </source>
</evidence>
<feature type="compositionally biased region" description="Gly residues" evidence="4">
    <location>
        <begin position="153"/>
        <end position="164"/>
    </location>
</feature>
<dbReference type="SMART" id="SM00248">
    <property type="entry name" value="ANK"/>
    <property type="match status" value="4"/>
</dbReference>
<dbReference type="Pfam" id="PF12796">
    <property type="entry name" value="Ank_2"/>
    <property type="match status" value="1"/>
</dbReference>
<feature type="region of interest" description="Disordered" evidence="4">
    <location>
        <begin position="147"/>
        <end position="189"/>
    </location>
</feature>
<name>A0A6U4KKI1_9STRA</name>
<organism evidence="5">
    <name type="scientific">Phaeomonas parva</name>
    <dbReference type="NCBI Taxonomy" id="124430"/>
    <lineage>
        <taxon>Eukaryota</taxon>
        <taxon>Sar</taxon>
        <taxon>Stramenopiles</taxon>
        <taxon>Ochrophyta</taxon>
        <taxon>Pinguiophyceae</taxon>
        <taxon>Pinguiochrysidales</taxon>
        <taxon>Pinguiochrysidaceae</taxon>
        <taxon>Phaeomonas</taxon>
    </lineage>
</organism>
<dbReference type="EMBL" id="HBGJ01039228">
    <property type="protein sequence ID" value="CAD9266289.1"/>
    <property type="molecule type" value="Transcribed_RNA"/>
</dbReference>
<dbReference type="PROSITE" id="PS50297">
    <property type="entry name" value="ANK_REP_REGION"/>
    <property type="match status" value="1"/>
</dbReference>
<protein>
    <submittedName>
        <fullName evidence="5">Uncharacterized protein</fullName>
    </submittedName>
</protein>
<dbReference type="EMBL" id="HBGJ01039229">
    <property type="protein sequence ID" value="CAD9266290.1"/>
    <property type="molecule type" value="Transcribed_RNA"/>
</dbReference>
<dbReference type="AlphaFoldDB" id="A0A6U4KKI1"/>
<reference evidence="5" key="1">
    <citation type="submission" date="2021-01" db="EMBL/GenBank/DDBJ databases">
        <authorList>
            <person name="Corre E."/>
            <person name="Pelletier E."/>
            <person name="Niang G."/>
            <person name="Scheremetjew M."/>
            <person name="Finn R."/>
            <person name="Kale V."/>
            <person name="Holt S."/>
            <person name="Cochrane G."/>
            <person name="Meng A."/>
            <person name="Brown T."/>
            <person name="Cohen L."/>
        </authorList>
    </citation>
    <scope>NUCLEOTIDE SEQUENCE</scope>
    <source>
        <strain evidence="5">CCMP2877</strain>
    </source>
</reference>
<feature type="repeat" description="ANK" evidence="3">
    <location>
        <begin position="46"/>
        <end position="78"/>
    </location>
</feature>
<gene>
    <name evidence="5" type="ORF">PPAR1163_LOCUS24714</name>
    <name evidence="6" type="ORF">PPAR1163_LOCUS24715</name>
</gene>
<evidence type="ECO:0000256" key="2">
    <source>
        <dbReference type="ARBA" id="ARBA00023043"/>
    </source>
</evidence>
<evidence type="ECO:0000313" key="6">
    <source>
        <dbReference type="EMBL" id="CAD9266290.1"/>
    </source>
</evidence>